<evidence type="ECO:0000256" key="11">
    <source>
        <dbReference type="ARBA" id="ARBA00022989"/>
    </source>
</evidence>
<evidence type="ECO:0000256" key="9">
    <source>
        <dbReference type="ARBA" id="ARBA00022729"/>
    </source>
</evidence>
<gene>
    <name evidence="22" type="ORF">VHUM_00926</name>
</gene>
<evidence type="ECO:0000256" key="18">
    <source>
        <dbReference type="SAM" id="MobiDB-lite"/>
    </source>
</evidence>
<feature type="transmembrane region" description="Helical" evidence="19">
    <location>
        <begin position="202"/>
        <end position="227"/>
    </location>
</feature>
<evidence type="ECO:0000256" key="12">
    <source>
        <dbReference type="ARBA" id="ARBA00023006"/>
    </source>
</evidence>
<dbReference type="InterPro" id="IPR018939">
    <property type="entry name" value="Autophagy-rel_prot_27"/>
</dbReference>
<feature type="chain" id="PRO_5029004147" description="Autophagy-related protein 27" evidence="20">
    <location>
        <begin position="21"/>
        <end position="275"/>
    </location>
</feature>
<evidence type="ECO:0000256" key="8">
    <source>
        <dbReference type="ARBA" id="ARBA00022692"/>
    </source>
</evidence>
<comment type="similarity">
    <text evidence="5">Belongs to the ATG27 family.</text>
</comment>
<feature type="domain" description="MRH" evidence="21">
    <location>
        <begin position="21"/>
        <end position="184"/>
    </location>
</feature>
<protein>
    <recommendedName>
        <fullName evidence="6">Autophagy-related protein 27</fullName>
    </recommendedName>
</protein>
<keyword evidence="8 19" id="KW-0812">Transmembrane</keyword>
<keyword evidence="12" id="KW-0072">Autophagy</keyword>
<feature type="region of interest" description="Disordered" evidence="18">
    <location>
        <begin position="37"/>
        <end position="56"/>
    </location>
</feature>
<dbReference type="GO" id="GO:0030659">
    <property type="term" value="C:cytoplasmic vesicle membrane"/>
    <property type="evidence" value="ECO:0007669"/>
    <property type="project" value="UniProtKB-SubCell"/>
</dbReference>
<dbReference type="PANTHER" id="PTHR15071">
    <property type="entry name" value="MANNOSE-6-PHOSPHATE RECEPTOR FAMILY MEMBER"/>
    <property type="match status" value="1"/>
</dbReference>
<keyword evidence="17" id="KW-0968">Cytoplasmic vesicle</keyword>
<dbReference type="Proteomes" id="UP000473826">
    <property type="component" value="Unassembled WGS sequence"/>
</dbReference>
<dbReference type="PROSITE" id="PS51914">
    <property type="entry name" value="MRH"/>
    <property type="match status" value="1"/>
</dbReference>
<dbReference type="Gene3D" id="2.70.130.10">
    <property type="entry name" value="Mannose-6-phosphate receptor binding domain"/>
    <property type="match status" value="1"/>
</dbReference>
<dbReference type="AlphaFoldDB" id="A0A7D8V408"/>
<keyword evidence="15 19" id="KW-0472">Membrane</keyword>
<keyword evidence="9 20" id="KW-0732">Signal</keyword>
<dbReference type="InterPro" id="IPR044865">
    <property type="entry name" value="MRH_dom"/>
</dbReference>
<keyword evidence="11 19" id="KW-1133">Transmembrane helix</keyword>
<dbReference type="GO" id="GO:0034045">
    <property type="term" value="C:phagophore assembly site membrane"/>
    <property type="evidence" value="ECO:0007669"/>
    <property type="project" value="UniProtKB-SubCell"/>
</dbReference>
<dbReference type="OrthoDB" id="29460at2759"/>
<name>A0A7D8V408_VANHU</name>
<feature type="signal peptide" evidence="20">
    <location>
        <begin position="1"/>
        <end position="20"/>
    </location>
</feature>
<evidence type="ECO:0000256" key="16">
    <source>
        <dbReference type="ARBA" id="ARBA00023157"/>
    </source>
</evidence>
<proteinExistence type="inferred from homology"/>
<evidence type="ECO:0000256" key="3">
    <source>
        <dbReference type="ARBA" id="ARBA00004472"/>
    </source>
</evidence>
<evidence type="ECO:0000256" key="4">
    <source>
        <dbReference type="ARBA" id="ARBA00004614"/>
    </source>
</evidence>
<comment type="subcellular location">
    <subcellularLocation>
        <location evidence="2">Cytoplasmic vesicle membrane</location>
        <topology evidence="2">Single-pass type I membrane protein</topology>
    </subcellularLocation>
    <subcellularLocation>
        <location evidence="4">Golgi apparatus membrane</location>
        <topology evidence="4">Single-pass type I membrane protein</topology>
    </subcellularLocation>
    <subcellularLocation>
        <location evidence="1">Mitochondrion membrane</location>
        <topology evidence="1">Single-pass membrane protein</topology>
    </subcellularLocation>
    <subcellularLocation>
        <location evidence="3">Preautophagosomal structure membrane</location>
        <topology evidence="3">Single-pass type I membrane protein</topology>
    </subcellularLocation>
</comment>
<evidence type="ECO:0000259" key="21">
    <source>
        <dbReference type="PROSITE" id="PS51914"/>
    </source>
</evidence>
<dbReference type="PANTHER" id="PTHR15071:SF13">
    <property type="entry name" value="AUTOPHAGY-RELATED PROTEIN 27"/>
    <property type="match status" value="1"/>
</dbReference>
<dbReference type="SUPFAM" id="SSF50911">
    <property type="entry name" value="Mannose 6-phosphate receptor domain"/>
    <property type="match status" value="1"/>
</dbReference>
<dbReference type="GO" id="GO:0000139">
    <property type="term" value="C:Golgi membrane"/>
    <property type="evidence" value="ECO:0007669"/>
    <property type="project" value="UniProtKB-SubCell"/>
</dbReference>
<evidence type="ECO:0000256" key="5">
    <source>
        <dbReference type="ARBA" id="ARBA00005363"/>
    </source>
</evidence>
<evidence type="ECO:0000256" key="6">
    <source>
        <dbReference type="ARBA" id="ARBA00013776"/>
    </source>
</evidence>
<feature type="compositionally biased region" description="Basic and acidic residues" evidence="18">
    <location>
        <begin position="44"/>
        <end position="56"/>
    </location>
</feature>
<organism evidence="22 23">
    <name type="scientific">Vanrija humicola</name>
    <name type="common">Yeast</name>
    <name type="synonym">Cryptococcus humicola</name>
    <dbReference type="NCBI Taxonomy" id="5417"/>
    <lineage>
        <taxon>Eukaryota</taxon>
        <taxon>Fungi</taxon>
        <taxon>Dikarya</taxon>
        <taxon>Basidiomycota</taxon>
        <taxon>Agaricomycotina</taxon>
        <taxon>Tremellomycetes</taxon>
        <taxon>Trichosporonales</taxon>
        <taxon>Trichosporonaceae</taxon>
        <taxon>Vanrija</taxon>
    </lineage>
</organism>
<evidence type="ECO:0000256" key="10">
    <source>
        <dbReference type="ARBA" id="ARBA00022927"/>
    </source>
</evidence>
<dbReference type="GO" id="GO:0006914">
    <property type="term" value="P:autophagy"/>
    <property type="evidence" value="ECO:0007669"/>
    <property type="project" value="UniProtKB-KW"/>
</dbReference>
<evidence type="ECO:0000256" key="17">
    <source>
        <dbReference type="ARBA" id="ARBA00023329"/>
    </source>
</evidence>
<evidence type="ECO:0000256" key="20">
    <source>
        <dbReference type="SAM" id="SignalP"/>
    </source>
</evidence>
<dbReference type="EMBL" id="QKWK01000002">
    <property type="protein sequence ID" value="TXT13559.1"/>
    <property type="molecule type" value="Genomic_DNA"/>
</dbReference>
<dbReference type="Pfam" id="PF09451">
    <property type="entry name" value="ATG27"/>
    <property type="match status" value="1"/>
</dbReference>
<accession>A0A7D8V408</accession>
<dbReference type="GO" id="GO:0031966">
    <property type="term" value="C:mitochondrial membrane"/>
    <property type="evidence" value="ECO:0007669"/>
    <property type="project" value="UniProtKB-SubCell"/>
</dbReference>
<evidence type="ECO:0000313" key="22">
    <source>
        <dbReference type="EMBL" id="TXT13559.1"/>
    </source>
</evidence>
<evidence type="ECO:0000256" key="14">
    <source>
        <dbReference type="ARBA" id="ARBA00023128"/>
    </source>
</evidence>
<keyword evidence="13" id="KW-0333">Golgi apparatus</keyword>
<keyword evidence="14" id="KW-0496">Mitochondrion</keyword>
<evidence type="ECO:0000256" key="7">
    <source>
        <dbReference type="ARBA" id="ARBA00022448"/>
    </source>
</evidence>
<keyword evidence="10" id="KW-0653">Protein transport</keyword>
<sequence>MRLTPVLLALQLALAPLAAAWECNDVVSGSVKYDLSPLGGRRQASKETDSPPTKNEQRVQLDICGLLGKADGVAEEDQCPENTRVCLTVHNHKESAADKDRVTSVTPLWTDATLDSDIRVIPQGRDGKDGLHIKVKAPDYAGTPQSLTLALVCDASATDPDPTFDSYADGDLKLSWSTPDACPKSASGGSGSSSGGGFFSGLWYLIKFVFWLGLFALVAYFVIGVIYNHQTYSARGWDLVPHRDFWRELPSLTQDLGGHVFGGRGGGRGGYSSLG</sequence>
<evidence type="ECO:0000256" key="1">
    <source>
        <dbReference type="ARBA" id="ARBA00004304"/>
    </source>
</evidence>
<evidence type="ECO:0000256" key="19">
    <source>
        <dbReference type="SAM" id="Phobius"/>
    </source>
</evidence>
<keyword evidence="7" id="KW-0813">Transport</keyword>
<dbReference type="InterPro" id="IPR009011">
    <property type="entry name" value="Man6P_isomerase_rcpt-bd_dom_sf"/>
</dbReference>
<dbReference type="GO" id="GO:0015031">
    <property type="term" value="P:protein transport"/>
    <property type="evidence" value="ECO:0007669"/>
    <property type="project" value="UniProtKB-KW"/>
</dbReference>
<reference evidence="22 23" key="1">
    <citation type="journal article" date="2019" name="PLoS Genet.">
        <title>Convergent evolution of linked mating-type loci in basidiomycete fungi.</title>
        <authorList>
            <person name="Sun S."/>
            <person name="Coelho M.A."/>
            <person name="Heitman J."/>
            <person name="Nowrousian M."/>
        </authorList>
    </citation>
    <scope>NUCLEOTIDE SEQUENCE [LARGE SCALE GENOMIC DNA]</scope>
    <source>
        <strain evidence="22 23">CBS 4282</strain>
    </source>
</reference>
<evidence type="ECO:0000313" key="23">
    <source>
        <dbReference type="Proteomes" id="UP000473826"/>
    </source>
</evidence>
<keyword evidence="16" id="KW-1015">Disulfide bond</keyword>
<comment type="caution">
    <text evidence="22">The sequence shown here is derived from an EMBL/GenBank/DDBJ whole genome shotgun (WGS) entry which is preliminary data.</text>
</comment>
<evidence type="ECO:0000256" key="15">
    <source>
        <dbReference type="ARBA" id="ARBA00023136"/>
    </source>
</evidence>
<evidence type="ECO:0000256" key="2">
    <source>
        <dbReference type="ARBA" id="ARBA00004358"/>
    </source>
</evidence>
<keyword evidence="23" id="KW-1185">Reference proteome</keyword>
<evidence type="ECO:0000256" key="13">
    <source>
        <dbReference type="ARBA" id="ARBA00023034"/>
    </source>
</evidence>